<evidence type="ECO:0000313" key="3">
    <source>
        <dbReference type="Proteomes" id="UP000234585"/>
    </source>
</evidence>
<dbReference type="OrthoDB" id="4083871at2759"/>
<gene>
    <name evidence="2" type="ORF">BDW47DRAFT_101001</name>
</gene>
<sequence length="134" mass="14905">MSNPILPLIILLVVVAIFAVIGYIAWSTATEITRNTRSRMEKKNVMFSRDGMKVGVKEIQDEELKDRSQSVLVNMWNHTSFPAYKSKIWDMSGPAAGWSSFASSSSSGAKKGEGEKRKYVHFPTPFLFPLFGGA</sequence>
<evidence type="ECO:0000256" key="1">
    <source>
        <dbReference type="SAM" id="Phobius"/>
    </source>
</evidence>
<keyword evidence="1" id="KW-0812">Transmembrane</keyword>
<dbReference type="AlphaFoldDB" id="A0A2I2FJR5"/>
<dbReference type="Proteomes" id="UP000234585">
    <property type="component" value="Unassembled WGS sequence"/>
</dbReference>
<evidence type="ECO:0000313" key="2">
    <source>
        <dbReference type="EMBL" id="PLB40878.1"/>
    </source>
</evidence>
<keyword evidence="3" id="KW-1185">Reference proteome</keyword>
<proteinExistence type="predicted"/>
<feature type="transmembrane region" description="Helical" evidence="1">
    <location>
        <begin position="6"/>
        <end position="29"/>
    </location>
</feature>
<organism evidence="2 3">
    <name type="scientific">Aspergillus candidus</name>
    <dbReference type="NCBI Taxonomy" id="41067"/>
    <lineage>
        <taxon>Eukaryota</taxon>
        <taxon>Fungi</taxon>
        <taxon>Dikarya</taxon>
        <taxon>Ascomycota</taxon>
        <taxon>Pezizomycotina</taxon>
        <taxon>Eurotiomycetes</taxon>
        <taxon>Eurotiomycetidae</taxon>
        <taxon>Eurotiales</taxon>
        <taxon>Aspergillaceae</taxon>
        <taxon>Aspergillus</taxon>
        <taxon>Aspergillus subgen. Circumdati</taxon>
    </lineage>
</organism>
<dbReference type="PANTHER" id="PTHR42077:SF1">
    <property type="entry name" value="YALI0F30239P"/>
    <property type="match status" value="1"/>
</dbReference>
<dbReference type="GeneID" id="36518735"/>
<dbReference type="RefSeq" id="XP_024674890.1">
    <property type="nucleotide sequence ID" value="XM_024811575.1"/>
</dbReference>
<accession>A0A2I2FJR5</accession>
<protein>
    <submittedName>
        <fullName evidence="2">Uncharacterized protein</fullName>
    </submittedName>
</protein>
<keyword evidence="1" id="KW-1133">Transmembrane helix</keyword>
<dbReference type="EMBL" id="KZ559123">
    <property type="protein sequence ID" value="PLB40878.1"/>
    <property type="molecule type" value="Genomic_DNA"/>
</dbReference>
<keyword evidence="1" id="KW-0472">Membrane</keyword>
<reference evidence="2 3" key="1">
    <citation type="submission" date="2017-12" db="EMBL/GenBank/DDBJ databases">
        <authorList>
            <consortium name="DOE Joint Genome Institute"/>
            <person name="Haridas S."/>
            <person name="Kjaerbolling I."/>
            <person name="Vesth T.C."/>
            <person name="Frisvad J.C."/>
            <person name="Nybo J.L."/>
            <person name="Theobald S."/>
            <person name="Kuo A."/>
            <person name="Bowyer P."/>
            <person name="Matsuda Y."/>
            <person name="Mondo S."/>
            <person name="Lyhne E.K."/>
            <person name="Kogle M.E."/>
            <person name="Clum A."/>
            <person name="Lipzen A."/>
            <person name="Salamov A."/>
            <person name="Ngan C.Y."/>
            <person name="Daum C."/>
            <person name="Chiniquy J."/>
            <person name="Barry K."/>
            <person name="LaButti K."/>
            <person name="Simmons B.A."/>
            <person name="Magnuson J.K."/>
            <person name="Mortensen U.H."/>
            <person name="Larsen T.O."/>
            <person name="Grigoriev I.V."/>
            <person name="Baker S.E."/>
            <person name="Andersen M.R."/>
            <person name="Nordberg H.P."/>
            <person name="Cantor M.N."/>
            <person name="Hua S.X."/>
        </authorList>
    </citation>
    <scope>NUCLEOTIDE SEQUENCE [LARGE SCALE GENOMIC DNA]</scope>
    <source>
        <strain evidence="2 3">CBS 102.13</strain>
    </source>
</reference>
<name>A0A2I2FJR5_ASPCN</name>
<dbReference type="PANTHER" id="PTHR42077">
    <property type="entry name" value="YALI0F30239P"/>
    <property type="match status" value="1"/>
</dbReference>